<dbReference type="EMBL" id="JBHUCM010000002">
    <property type="protein sequence ID" value="MFD1535555.1"/>
    <property type="molecule type" value="Genomic_DNA"/>
</dbReference>
<gene>
    <name evidence="7" type="ORF">ACFSJ0_00835</name>
</gene>
<sequence>MTSVTQVVAFGGVVMLGAMSPGPDFAVVVRRSAISGRLYGMAAALGISVGVFAWVVAAATGVAALLAASALAFTIVKIVGAAYLLYLGVKAWRAALRKGGEPRLELADPGKRSSWAAFVEGLLTNALNPKAALFFVALVPQFVSEGASMTDTLTLSVIALAGTVLWFLLVANIVGALRKVFARPAVRKAIDGLTGAALIALGVNLAIATRP</sequence>
<dbReference type="PANTHER" id="PTHR30086:SF20">
    <property type="entry name" value="ARGININE EXPORTER PROTEIN ARGO-RELATED"/>
    <property type="match status" value="1"/>
</dbReference>
<dbReference type="PIRSF" id="PIRSF006324">
    <property type="entry name" value="LeuE"/>
    <property type="match status" value="1"/>
</dbReference>
<proteinExistence type="predicted"/>
<feature type="transmembrane region" description="Helical" evidence="6">
    <location>
        <begin position="189"/>
        <end position="208"/>
    </location>
</feature>
<accession>A0ABW4FYG0</accession>
<comment type="caution">
    <text evidence="7">The sequence shown here is derived from an EMBL/GenBank/DDBJ whole genome shotgun (WGS) entry which is preliminary data.</text>
</comment>
<dbReference type="InterPro" id="IPR001123">
    <property type="entry name" value="LeuE-type"/>
</dbReference>
<dbReference type="PANTHER" id="PTHR30086">
    <property type="entry name" value="ARGININE EXPORTER PROTEIN ARGO"/>
    <property type="match status" value="1"/>
</dbReference>
<evidence type="ECO:0000256" key="1">
    <source>
        <dbReference type="ARBA" id="ARBA00004651"/>
    </source>
</evidence>
<reference evidence="8" key="1">
    <citation type="journal article" date="2019" name="Int. J. Syst. Evol. Microbiol.">
        <title>The Global Catalogue of Microorganisms (GCM) 10K type strain sequencing project: providing services to taxonomists for standard genome sequencing and annotation.</title>
        <authorList>
            <consortium name="The Broad Institute Genomics Platform"/>
            <consortium name="The Broad Institute Genome Sequencing Center for Infectious Disease"/>
            <person name="Wu L."/>
            <person name="Ma J."/>
        </authorList>
    </citation>
    <scope>NUCLEOTIDE SEQUENCE [LARGE SCALE GENOMIC DNA]</scope>
    <source>
        <strain evidence="8">CGMCC 1.15399</strain>
    </source>
</reference>
<evidence type="ECO:0000313" key="7">
    <source>
        <dbReference type="EMBL" id="MFD1535555.1"/>
    </source>
</evidence>
<evidence type="ECO:0000256" key="5">
    <source>
        <dbReference type="ARBA" id="ARBA00023136"/>
    </source>
</evidence>
<name>A0ABW4FYG0_9ACTN</name>
<keyword evidence="3 6" id="KW-0812">Transmembrane</keyword>
<feature type="transmembrane region" description="Helical" evidence="6">
    <location>
        <begin position="63"/>
        <end position="89"/>
    </location>
</feature>
<evidence type="ECO:0000256" key="3">
    <source>
        <dbReference type="ARBA" id="ARBA00022692"/>
    </source>
</evidence>
<evidence type="ECO:0000313" key="8">
    <source>
        <dbReference type="Proteomes" id="UP001597097"/>
    </source>
</evidence>
<dbReference type="Pfam" id="PF01810">
    <property type="entry name" value="LysE"/>
    <property type="match status" value="1"/>
</dbReference>
<organism evidence="7 8">
    <name type="scientific">Nonomuraea guangzhouensis</name>
    <dbReference type="NCBI Taxonomy" id="1291555"/>
    <lineage>
        <taxon>Bacteria</taxon>
        <taxon>Bacillati</taxon>
        <taxon>Actinomycetota</taxon>
        <taxon>Actinomycetes</taxon>
        <taxon>Streptosporangiales</taxon>
        <taxon>Streptosporangiaceae</taxon>
        <taxon>Nonomuraea</taxon>
    </lineage>
</organism>
<evidence type="ECO:0000256" key="6">
    <source>
        <dbReference type="SAM" id="Phobius"/>
    </source>
</evidence>
<keyword evidence="4 6" id="KW-1133">Transmembrane helix</keyword>
<feature type="transmembrane region" description="Helical" evidence="6">
    <location>
        <begin position="155"/>
        <end position="177"/>
    </location>
</feature>
<evidence type="ECO:0000256" key="2">
    <source>
        <dbReference type="ARBA" id="ARBA00022475"/>
    </source>
</evidence>
<dbReference type="Proteomes" id="UP001597097">
    <property type="component" value="Unassembled WGS sequence"/>
</dbReference>
<keyword evidence="2" id="KW-1003">Cell membrane</keyword>
<comment type="subcellular location">
    <subcellularLocation>
        <location evidence="1">Cell membrane</location>
        <topology evidence="1">Multi-pass membrane protein</topology>
    </subcellularLocation>
</comment>
<protein>
    <submittedName>
        <fullName evidence="7">LysE family translocator</fullName>
    </submittedName>
</protein>
<keyword evidence="8" id="KW-1185">Reference proteome</keyword>
<evidence type="ECO:0000256" key="4">
    <source>
        <dbReference type="ARBA" id="ARBA00022989"/>
    </source>
</evidence>
<feature type="transmembrane region" description="Helical" evidence="6">
    <location>
        <begin position="38"/>
        <end position="57"/>
    </location>
</feature>
<feature type="transmembrane region" description="Helical" evidence="6">
    <location>
        <begin position="6"/>
        <end position="26"/>
    </location>
</feature>
<keyword evidence="5 6" id="KW-0472">Membrane</keyword>
<dbReference type="RefSeq" id="WP_219537816.1">
    <property type="nucleotide sequence ID" value="NZ_JAHKRM010000041.1"/>
</dbReference>